<name>A0A3Q1HED4_ANATE</name>
<evidence type="ECO:0000313" key="5">
    <source>
        <dbReference type="Proteomes" id="UP000265040"/>
    </source>
</evidence>
<sequence length="371" mass="40743">MFTSRWSVVFLLFRLFSSVNSSPVPIYTPAPTHPLQISPPTPSPTILPSLPTSSPLSTPPPSPHFSSDPGESAKSVLCPLTVSPSILVVRFKDPVKVNCSVPAMSFSALGWEVSLAKPELTTEHFLVWSVDSMTDWSVKPACFALVEQGGQCQLDLSLIVYKPPDNVSISVDNHTGSMIEGRQYTLLCTVYNVAPVENVTVTFYKEQTPLGQVQSSNTTKTPVTEIFSWNICPKKEDDGVRYWCEAKLELGPEGPQNPPVAISQNLSARVHFGPQFACPTRMWIREGESLGCEVGGNPPPLVIWYKDGEVVDLPSHSNLTHAGKYTVWAEGFLGKKNFTMEVEVLPGSGTANSFNRHFLFGVLLIQTTYWL</sequence>
<dbReference type="InterPro" id="IPR036179">
    <property type="entry name" value="Ig-like_dom_sf"/>
</dbReference>
<dbReference type="GeneTree" id="ENSGT00940000159005"/>
<organism evidence="4 5">
    <name type="scientific">Anabas testudineus</name>
    <name type="common">Climbing perch</name>
    <name type="synonym">Anthias testudineus</name>
    <dbReference type="NCBI Taxonomy" id="64144"/>
    <lineage>
        <taxon>Eukaryota</taxon>
        <taxon>Metazoa</taxon>
        <taxon>Chordata</taxon>
        <taxon>Craniata</taxon>
        <taxon>Vertebrata</taxon>
        <taxon>Euteleostomi</taxon>
        <taxon>Actinopterygii</taxon>
        <taxon>Neopterygii</taxon>
        <taxon>Teleostei</taxon>
        <taxon>Neoteleostei</taxon>
        <taxon>Acanthomorphata</taxon>
        <taxon>Anabantaria</taxon>
        <taxon>Anabantiformes</taxon>
        <taxon>Anabantoidei</taxon>
        <taxon>Anabantidae</taxon>
        <taxon>Anabas</taxon>
    </lineage>
</organism>
<evidence type="ECO:0000313" key="4">
    <source>
        <dbReference type="Ensembl" id="ENSATEP00000005670.1"/>
    </source>
</evidence>
<dbReference type="PANTHER" id="PTHR13771:SF9">
    <property type="entry name" value="INTERCELLULAR ADHESION MOLECULE 5"/>
    <property type="match status" value="1"/>
</dbReference>
<feature type="chain" id="PRO_5018572011" description="Ig-like domain-containing protein" evidence="2">
    <location>
        <begin position="22"/>
        <end position="371"/>
    </location>
</feature>
<dbReference type="GO" id="GO:0005178">
    <property type="term" value="F:integrin binding"/>
    <property type="evidence" value="ECO:0007669"/>
    <property type="project" value="InterPro"/>
</dbReference>
<proteinExistence type="predicted"/>
<dbReference type="InterPro" id="IPR047012">
    <property type="entry name" value="ICAM_VCAM"/>
</dbReference>
<feature type="domain" description="Ig-like" evidence="3">
    <location>
        <begin position="258"/>
        <end position="308"/>
    </location>
</feature>
<accession>A0A3Q1HED4</accession>
<dbReference type="InterPro" id="IPR013783">
    <property type="entry name" value="Ig-like_fold"/>
</dbReference>
<dbReference type="PROSITE" id="PS50835">
    <property type="entry name" value="IG_LIKE"/>
    <property type="match status" value="1"/>
</dbReference>
<dbReference type="SUPFAM" id="SSF48726">
    <property type="entry name" value="Immunoglobulin"/>
    <property type="match status" value="3"/>
</dbReference>
<reference evidence="4" key="2">
    <citation type="submission" date="2025-08" db="UniProtKB">
        <authorList>
            <consortium name="Ensembl"/>
        </authorList>
    </citation>
    <scope>IDENTIFICATION</scope>
</reference>
<dbReference type="OrthoDB" id="5843397at2759"/>
<dbReference type="InterPro" id="IPR013768">
    <property type="entry name" value="ICAM_N"/>
</dbReference>
<keyword evidence="5" id="KW-1185">Reference proteome</keyword>
<dbReference type="GO" id="GO:0007155">
    <property type="term" value="P:cell adhesion"/>
    <property type="evidence" value="ECO:0007669"/>
    <property type="project" value="InterPro"/>
</dbReference>
<evidence type="ECO:0000256" key="2">
    <source>
        <dbReference type="SAM" id="SignalP"/>
    </source>
</evidence>
<evidence type="ECO:0000259" key="3">
    <source>
        <dbReference type="PROSITE" id="PS50835"/>
    </source>
</evidence>
<dbReference type="Gene3D" id="2.60.40.10">
    <property type="entry name" value="Immunoglobulins"/>
    <property type="match status" value="3"/>
</dbReference>
<dbReference type="OMA" id="TANSCCG"/>
<keyword evidence="2" id="KW-0732">Signal</keyword>
<feature type="compositionally biased region" description="Low complexity" evidence="1">
    <location>
        <begin position="46"/>
        <end position="56"/>
    </location>
</feature>
<dbReference type="RefSeq" id="XP_026214767.1">
    <property type="nucleotide sequence ID" value="XM_026358982.1"/>
</dbReference>
<dbReference type="InterPro" id="IPR007110">
    <property type="entry name" value="Ig-like_dom"/>
</dbReference>
<dbReference type="Ensembl" id="ENSATET00000005766.3">
    <property type="protein sequence ID" value="ENSATEP00000005670.1"/>
    <property type="gene ID" value="ENSATEG00000004020.3"/>
</dbReference>
<feature type="signal peptide" evidence="2">
    <location>
        <begin position="1"/>
        <end position="21"/>
    </location>
</feature>
<dbReference type="GeneID" id="113161410"/>
<dbReference type="InParanoid" id="A0A3Q1HED4"/>
<protein>
    <recommendedName>
        <fullName evidence="3">Ig-like domain-containing protein</fullName>
    </recommendedName>
</protein>
<feature type="region of interest" description="Disordered" evidence="1">
    <location>
        <begin position="37"/>
        <end position="70"/>
    </location>
</feature>
<dbReference type="Proteomes" id="UP000265040">
    <property type="component" value="Chromosome 1"/>
</dbReference>
<evidence type="ECO:0000256" key="1">
    <source>
        <dbReference type="SAM" id="MobiDB-lite"/>
    </source>
</evidence>
<reference evidence="4" key="1">
    <citation type="submission" date="2021-04" db="EMBL/GenBank/DDBJ databases">
        <authorList>
            <consortium name="Wellcome Sanger Institute Data Sharing"/>
        </authorList>
    </citation>
    <scope>NUCLEOTIDE SEQUENCE [LARGE SCALE GENOMIC DNA]</scope>
</reference>
<dbReference type="AlphaFoldDB" id="A0A3Q1HED4"/>
<reference evidence="4" key="3">
    <citation type="submission" date="2025-09" db="UniProtKB">
        <authorList>
            <consortium name="Ensembl"/>
        </authorList>
    </citation>
    <scope>IDENTIFICATION</scope>
</reference>
<dbReference type="STRING" id="64144.ENSATEP00000005670"/>
<dbReference type="Pfam" id="PF03921">
    <property type="entry name" value="ICAM_N"/>
    <property type="match status" value="1"/>
</dbReference>
<dbReference type="PANTHER" id="PTHR13771">
    <property type="entry name" value="INTERCELLULAR ADHESION MOLECULE"/>
    <property type="match status" value="1"/>
</dbReference>